<evidence type="ECO:0000313" key="7">
    <source>
        <dbReference type="EMBL" id="KAK7055821.1"/>
    </source>
</evidence>
<organism evidence="7 8">
    <name type="scientific">Favolaschia claudopus</name>
    <dbReference type="NCBI Taxonomy" id="2862362"/>
    <lineage>
        <taxon>Eukaryota</taxon>
        <taxon>Fungi</taxon>
        <taxon>Dikarya</taxon>
        <taxon>Basidiomycota</taxon>
        <taxon>Agaricomycotina</taxon>
        <taxon>Agaricomycetes</taxon>
        <taxon>Agaricomycetidae</taxon>
        <taxon>Agaricales</taxon>
        <taxon>Marasmiineae</taxon>
        <taxon>Mycenaceae</taxon>
        <taxon>Favolaschia</taxon>
    </lineage>
</organism>
<comment type="caution">
    <text evidence="7">The sequence shown here is derived from an EMBL/GenBank/DDBJ whole genome shotgun (WGS) entry which is preliminary data.</text>
</comment>
<keyword evidence="5" id="KW-0508">mRNA splicing</keyword>
<dbReference type="InterPro" id="IPR029012">
    <property type="entry name" value="Helix_hairpin_bin_sf"/>
</dbReference>
<protein>
    <submittedName>
        <fullName evidence="7">Pre-mRNA-splicing factor ISY1</fullName>
    </submittedName>
</protein>
<dbReference type="InterPro" id="IPR009360">
    <property type="entry name" value="Isy1"/>
</dbReference>
<evidence type="ECO:0000256" key="2">
    <source>
        <dbReference type="ARBA" id="ARBA00007002"/>
    </source>
</evidence>
<dbReference type="SUPFAM" id="SSF140102">
    <property type="entry name" value="ISY1 domain-like"/>
    <property type="match status" value="1"/>
</dbReference>
<evidence type="ECO:0000256" key="5">
    <source>
        <dbReference type="ARBA" id="ARBA00023187"/>
    </source>
</evidence>
<dbReference type="InterPro" id="IPR037200">
    <property type="entry name" value="Isy1_sf"/>
</dbReference>
<comment type="similarity">
    <text evidence="2">Belongs to the ISY1 family.</text>
</comment>
<dbReference type="Pfam" id="PF06246">
    <property type="entry name" value="Isy1"/>
    <property type="match status" value="1"/>
</dbReference>
<dbReference type="EMBL" id="JAWWNJ010000005">
    <property type="protein sequence ID" value="KAK7055821.1"/>
    <property type="molecule type" value="Genomic_DNA"/>
</dbReference>
<comment type="subcellular location">
    <subcellularLocation>
        <location evidence="1">Nucleus</location>
    </subcellularLocation>
</comment>
<dbReference type="GO" id="GO:0000350">
    <property type="term" value="P:generation of catalytic spliceosome for second transesterification step"/>
    <property type="evidence" value="ECO:0007669"/>
    <property type="project" value="InterPro"/>
</dbReference>
<dbReference type="FunFam" id="1.10.287.660:FF:000001">
    <property type="entry name" value="pre-mRNA-splicing factor ISY1 homolog"/>
    <property type="match status" value="1"/>
</dbReference>
<dbReference type="Gene3D" id="1.10.287.660">
    <property type="entry name" value="Helix hairpin bin"/>
    <property type="match status" value="1"/>
</dbReference>
<proteinExistence type="inferred from homology"/>
<keyword evidence="8" id="KW-1185">Reference proteome</keyword>
<keyword evidence="3" id="KW-0507">mRNA processing</keyword>
<dbReference type="PANTHER" id="PTHR13021">
    <property type="entry name" value="PRE-MRNA-SPLICING FACTOR ISY1"/>
    <property type="match status" value="1"/>
</dbReference>
<evidence type="ECO:0000256" key="6">
    <source>
        <dbReference type="ARBA" id="ARBA00023242"/>
    </source>
</evidence>
<name>A0AAW0DV20_9AGAR</name>
<accession>A0AAW0DV20</accession>
<evidence type="ECO:0000256" key="1">
    <source>
        <dbReference type="ARBA" id="ARBA00004123"/>
    </source>
</evidence>
<evidence type="ECO:0000313" key="8">
    <source>
        <dbReference type="Proteomes" id="UP001362999"/>
    </source>
</evidence>
<dbReference type="Proteomes" id="UP001362999">
    <property type="component" value="Unassembled WGS sequence"/>
</dbReference>
<feature type="non-terminal residue" evidence="7">
    <location>
        <position position="1"/>
    </location>
</feature>
<evidence type="ECO:0000256" key="3">
    <source>
        <dbReference type="ARBA" id="ARBA00022664"/>
    </source>
</evidence>
<reference evidence="7 8" key="1">
    <citation type="journal article" date="2024" name="J Genomics">
        <title>Draft genome sequencing and assembly of Favolaschia claudopus CIRM-BRFM 2984 isolated from oak limbs.</title>
        <authorList>
            <person name="Navarro D."/>
            <person name="Drula E."/>
            <person name="Chaduli D."/>
            <person name="Cazenave R."/>
            <person name="Ahrendt S."/>
            <person name="Wang J."/>
            <person name="Lipzen A."/>
            <person name="Daum C."/>
            <person name="Barry K."/>
            <person name="Grigoriev I.V."/>
            <person name="Favel A."/>
            <person name="Rosso M.N."/>
            <person name="Martin F."/>
        </authorList>
    </citation>
    <scope>NUCLEOTIDE SEQUENCE [LARGE SCALE GENOMIC DNA]</scope>
    <source>
        <strain evidence="7 8">CIRM-BRFM 2984</strain>
    </source>
</reference>
<sequence length="293" mass="33466">QARNQEKAQSMLYRFREAQAAELGLGTRSDRRPKVASACKSLRESERWRGELLREISRKVAKIQDAGLSDYEVRDLNDEINKLLREKRHWENQIVALGGANYRRNVAMLDDDGKEVPGTKGYKYFGRAKELPGVRELFRSRASDEDEDNRASSFYLRFLAQDPQYYGDFDENDGSLVRFENEAEGEGMQSIYFHWESACSKIRAALCLPQDKTMPTLPRSLPDGLPLLDSARRESIKQGNSLSDLQIAASYIPFLTAEMLLSPKLPNRTDWEASLLALRKKALVAEYFGDEEL</sequence>
<dbReference type="GO" id="GO:0000974">
    <property type="term" value="C:Prp19 complex"/>
    <property type="evidence" value="ECO:0007669"/>
    <property type="project" value="UniProtKB-ARBA"/>
</dbReference>
<dbReference type="GO" id="GO:0071014">
    <property type="term" value="C:post-mRNA release spliceosomal complex"/>
    <property type="evidence" value="ECO:0007669"/>
    <property type="project" value="UniProtKB-ARBA"/>
</dbReference>
<evidence type="ECO:0000256" key="4">
    <source>
        <dbReference type="ARBA" id="ARBA00022728"/>
    </source>
</evidence>
<keyword evidence="6" id="KW-0539">Nucleus</keyword>
<keyword evidence="4" id="KW-0747">Spliceosome</keyword>
<dbReference type="AlphaFoldDB" id="A0AAW0DV20"/>
<gene>
    <name evidence="7" type="ORF">R3P38DRAFT_2499243</name>
</gene>